<proteinExistence type="predicted"/>
<feature type="signal peptide" evidence="1">
    <location>
        <begin position="1"/>
        <end position="19"/>
    </location>
</feature>
<comment type="caution">
    <text evidence="2">The sequence shown here is derived from an EMBL/GenBank/DDBJ whole genome shotgun (WGS) entry which is preliminary data.</text>
</comment>
<name>A0A9D9H614_9SPIR</name>
<reference evidence="2" key="1">
    <citation type="submission" date="2020-10" db="EMBL/GenBank/DDBJ databases">
        <authorList>
            <person name="Gilroy R."/>
        </authorList>
    </citation>
    <scope>NUCLEOTIDE SEQUENCE</scope>
    <source>
        <strain evidence="2">11167</strain>
    </source>
</reference>
<gene>
    <name evidence="2" type="ORF">IAC42_01340</name>
</gene>
<dbReference type="Proteomes" id="UP000823633">
    <property type="component" value="Unassembled WGS sequence"/>
</dbReference>
<protein>
    <recommendedName>
        <fullName evidence="4">Outer membrane protein beta-barrel domain-containing protein</fullName>
    </recommendedName>
</protein>
<evidence type="ECO:0000313" key="2">
    <source>
        <dbReference type="EMBL" id="MBO8442395.1"/>
    </source>
</evidence>
<accession>A0A9D9H614</accession>
<feature type="chain" id="PRO_5038716511" description="Outer membrane protein beta-barrel domain-containing protein" evidence="1">
    <location>
        <begin position="20"/>
        <end position="220"/>
    </location>
</feature>
<keyword evidence="1" id="KW-0732">Signal</keyword>
<evidence type="ECO:0000256" key="1">
    <source>
        <dbReference type="SAM" id="SignalP"/>
    </source>
</evidence>
<evidence type="ECO:0008006" key="4">
    <source>
        <dbReference type="Google" id="ProtNLM"/>
    </source>
</evidence>
<reference evidence="2" key="2">
    <citation type="journal article" date="2021" name="PeerJ">
        <title>Extensive microbial diversity within the chicken gut microbiome revealed by metagenomics and culture.</title>
        <authorList>
            <person name="Gilroy R."/>
            <person name="Ravi A."/>
            <person name="Getino M."/>
            <person name="Pursley I."/>
            <person name="Horton D.L."/>
            <person name="Alikhan N.F."/>
            <person name="Baker D."/>
            <person name="Gharbi K."/>
            <person name="Hall N."/>
            <person name="Watson M."/>
            <person name="Adriaenssens E.M."/>
            <person name="Foster-Nyarko E."/>
            <person name="Jarju S."/>
            <person name="Secka A."/>
            <person name="Antonio M."/>
            <person name="Oren A."/>
            <person name="Chaudhuri R.R."/>
            <person name="La Ragione R."/>
            <person name="Hildebrand F."/>
            <person name="Pallen M.J."/>
        </authorList>
    </citation>
    <scope>NUCLEOTIDE SEQUENCE</scope>
    <source>
        <strain evidence="2">11167</strain>
    </source>
</reference>
<sequence length="220" mass="24395">MRRFGLILLLALASLQLYALTYSMDAAVSYGDDMVTGSPVNISFELGLEDFSFYAQSTLTGQADLIAAYDFHQGKTLVHRLDSVLSFTRDGGYGTLGYTFRQDLAFGWFTAAYALGIQVGLAWSPWSQLVTWSLSPMVEARIGADAGPFDADIFLSSLLDEKRSWKAIWAFGLEAGWDFNDSWRLYARSYASFAEVLMNDHILIDSWAVKVGLVFRGGEA</sequence>
<organism evidence="2 3">
    <name type="scientific">Candidatus Aphodenecus pullistercoris</name>
    <dbReference type="NCBI Taxonomy" id="2840669"/>
    <lineage>
        <taxon>Bacteria</taxon>
        <taxon>Pseudomonadati</taxon>
        <taxon>Spirochaetota</taxon>
        <taxon>Spirochaetia</taxon>
        <taxon>Spirochaetales</taxon>
        <taxon>Candidatus Aphodenecus</taxon>
    </lineage>
</organism>
<dbReference type="AlphaFoldDB" id="A0A9D9H614"/>
<evidence type="ECO:0000313" key="3">
    <source>
        <dbReference type="Proteomes" id="UP000823633"/>
    </source>
</evidence>
<dbReference type="EMBL" id="JADIMU010000010">
    <property type="protein sequence ID" value="MBO8442395.1"/>
    <property type="molecule type" value="Genomic_DNA"/>
</dbReference>